<dbReference type="InterPro" id="IPR001478">
    <property type="entry name" value="PDZ"/>
</dbReference>
<feature type="transmembrane region" description="Helical" evidence="11">
    <location>
        <begin position="418"/>
        <end position="439"/>
    </location>
</feature>
<protein>
    <recommendedName>
        <fullName evidence="11">Zinc metalloprotease</fullName>
        <ecNumber evidence="11">3.4.24.-</ecNumber>
    </recommendedName>
</protein>
<dbReference type="InterPro" id="IPR041489">
    <property type="entry name" value="PDZ_6"/>
</dbReference>
<proteinExistence type="inferred from homology"/>
<keyword evidence="9 11" id="KW-0482">Metalloprotease</keyword>
<evidence type="ECO:0000313" key="14">
    <source>
        <dbReference type="Proteomes" id="UP000679352"/>
    </source>
</evidence>
<dbReference type="Gene3D" id="2.30.42.10">
    <property type="match status" value="2"/>
</dbReference>
<dbReference type="InterPro" id="IPR008915">
    <property type="entry name" value="Peptidase_M50"/>
</dbReference>
<dbReference type="NCBIfam" id="TIGR00054">
    <property type="entry name" value="RIP metalloprotease RseP"/>
    <property type="match status" value="1"/>
</dbReference>
<dbReference type="EMBL" id="CP076361">
    <property type="protein sequence ID" value="QWK90818.1"/>
    <property type="molecule type" value="Genomic_DNA"/>
</dbReference>
<keyword evidence="6 11" id="KW-0378">Hydrolase</keyword>
<dbReference type="GO" id="GO:0006508">
    <property type="term" value="P:proteolysis"/>
    <property type="evidence" value="ECO:0007669"/>
    <property type="project" value="UniProtKB-KW"/>
</dbReference>
<dbReference type="SMART" id="SM00228">
    <property type="entry name" value="PDZ"/>
    <property type="match status" value="2"/>
</dbReference>
<feature type="transmembrane region" description="Helical" evidence="11">
    <location>
        <begin position="374"/>
        <end position="397"/>
    </location>
</feature>
<dbReference type="PANTHER" id="PTHR42837:SF2">
    <property type="entry name" value="MEMBRANE METALLOPROTEASE ARASP2, CHLOROPLASTIC-RELATED"/>
    <property type="match status" value="1"/>
</dbReference>
<feature type="transmembrane region" description="Helical" evidence="11">
    <location>
        <begin position="12"/>
        <end position="31"/>
    </location>
</feature>
<dbReference type="SUPFAM" id="SSF50156">
    <property type="entry name" value="PDZ domain-like"/>
    <property type="match status" value="2"/>
</dbReference>
<dbReference type="GO" id="GO:0046872">
    <property type="term" value="F:metal ion binding"/>
    <property type="evidence" value="ECO:0007669"/>
    <property type="project" value="UniProtKB-KW"/>
</dbReference>
<dbReference type="CDD" id="cd23081">
    <property type="entry name" value="cpPDZ_EcRseP-like"/>
    <property type="match status" value="1"/>
</dbReference>
<evidence type="ECO:0000256" key="9">
    <source>
        <dbReference type="ARBA" id="ARBA00023049"/>
    </source>
</evidence>
<dbReference type="KEGG" id="gfu:KM031_02580"/>
<dbReference type="GO" id="GO:0016020">
    <property type="term" value="C:membrane"/>
    <property type="evidence" value="ECO:0007669"/>
    <property type="project" value="UniProtKB-SubCell"/>
</dbReference>
<gene>
    <name evidence="13" type="primary">rseP</name>
    <name evidence="13" type="ORF">KM031_02580</name>
</gene>
<keyword evidence="8 11" id="KW-1133">Transmembrane helix</keyword>
<keyword evidence="10 11" id="KW-0472">Membrane</keyword>
<evidence type="ECO:0000256" key="11">
    <source>
        <dbReference type="RuleBase" id="RU362031"/>
    </source>
</evidence>
<evidence type="ECO:0000256" key="3">
    <source>
        <dbReference type="ARBA" id="ARBA00007931"/>
    </source>
</evidence>
<evidence type="ECO:0000256" key="8">
    <source>
        <dbReference type="ARBA" id="ARBA00022989"/>
    </source>
</evidence>
<comment type="similarity">
    <text evidence="3 11">Belongs to the peptidase M50B family.</text>
</comment>
<evidence type="ECO:0000256" key="1">
    <source>
        <dbReference type="ARBA" id="ARBA00001947"/>
    </source>
</evidence>
<dbReference type="AlphaFoldDB" id="A0A975S2C1"/>
<dbReference type="GO" id="GO:0004222">
    <property type="term" value="F:metalloendopeptidase activity"/>
    <property type="evidence" value="ECO:0007669"/>
    <property type="project" value="InterPro"/>
</dbReference>
<evidence type="ECO:0000313" key="13">
    <source>
        <dbReference type="EMBL" id="QWK90818.1"/>
    </source>
</evidence>
<keyword evidence="5 11" id="KW-0812">Transmembrane</keyword>
<organism evidence="13 14">
    <name type="scientific">Gemmobacter fulvus</name>
    <dbReference type="NCBI Taxonomy" id="2840474"/>
    <lineage>
        <taxon>Bacteria</taxon>
        <taxon>Pseudomonadati</taxon>
        <taxon>Pseudomonadota</taxon>
        <taxon>Alphaproteobacteria</taxon>
        <taxon>Rhodobacterales</taxon>
        <taxon>Paracoccaceae</taxon>
        <taxon>Gemmobacter</taxon>
    </lineage>
</organism>
<evidence type="ECO:0000259" key="12">
    <source>
        <dbReference type="PROSITE" id="PS50106"/>
    </source>
</evidence>
<comment type="cofactor">
    <cofactor evidence="1 11">
        <name>Zn(2+)</name>
        <dbReference type="ChEBI" id="CHEBI:29105"/>
    </cofactor>
</comment>
<dbReference type="PROSITE" id="PS50106">
    <property type="entry name" value="PDZ"/>
    <property type="match status" value="1"/>
</dbReference>
<evidence type="ECO:0000256" key="10">
    <source>
        <dbReference type="ARBA" id="ARBA00023136"/>
    </source>
</evidence>
<accession>A0A975S2C1</accession>
<evidence type="ECO:0000256" key="2">
    <source>
        <dbReference type="ARBA" id="ARBA00004141"/>
    </source>
</evidence>
<dbReference type="Pfam" id="PF17820">
    <property type="entry name" value="PDZ_6"/>
    <property type="match status" value="1"/>
</dbReference>
<dbReference type="PANTHER" id="PTHR42837">
    <property type="entry name" value="REGULATOR OF SIGMA-E PROTEASE RSEP"/>
    <property type="match status" value="1"/>
</dbReference>
<reference evidence="13" key="1">
    <citation type="submission" date="2021-06" db="EMBL/GenBank/DDBJ databases">
        <title>Direct submission.</title>
        <authorList>
            <person name="Lee C.-S."/>
            <person name="Jin L."/>
        </authorList>
    </citation>
    <scope>NUCLEOTIDE SEQUENCE</scope>
    <source>
        <strain evidence="13">Con5</strain>
    </source>
</reference>
<keyword evidence="14" id="KW-1185">Reference proteome</keyword>
<feature type="transmembrane region" description="Helical" evidence="11">
    <location>
        <begin position="113"/>
        <end position="141"/>
    </location>
</feature>
<evidence type="ECO:0000256" key="5">
    <source>
        <dbReference type="ARBA" id="ARBA00022692"/>
    </source>
</evidence>
<dbReference type="InterPro" id="IPR004387">
    <property type="entry name" value="Pept_M50_Zn"/>
</dbReference>
<keyword evidence="11" id="KW-0479">Metal-binding</keyword>
<name>A0A975S2C1_9RHOB</name>
<evidence type="ECO:0000256" key="6">
    <source>
        <dbReference type="ARBA" id="ARBA00022801"/>
    </source>
</evidence>
<dbReference type="CDD" id="cd06163">
    <property type="entry name" value="S2P-M50_PDZ_RseP-like"/>
    <property type="match status" value="1"/>
</dbReference>
<feature type="domain" description="PDZ" evidence="12">
    <location>
        <begin position="219"/>
        <end position="285"/>
    </location>
</feature>
<keyword evidence="7 11" id="KW-0862">Zinc</keyword>
<evidence type="ECO:0000256" key="7">
    <source>
        <dbReference type="ARBA" id="ARBA00022833"/>
    </source>
</evidence>
<evidence type="ECO:0000256" key="4">
    <source>
        <dbReference type="ARBA" id="ARBA00022670"/>
    </source>
</evidence>
<dbReference type="RefSeq" id="WP_215503009.1">
    <property type="nucleotide sequence ID" value="NZ_CP076361.1"/>
</dbReference>
<dbReference type="EC" id="3.4.24.-" evidence="11"/>
<comment type="subcellular location">
    <subcellularLocation>
        <location evidence="2">Membrane</location>
        <topology evidence="2">Multi-pass membrane protein</topology>
    </subcellularLocation>
</comment>
<keyword evidence="4" id="KW-0645">Protease</keyword>
<dbReference type="Pfam" id="PF02163">
    <property type="entry name" value="Peptidase_M50"/>
    <property type="match status" value="1"/>
</dbReference>
<dbReference type="Proteomes" id="UP000679352">
    <property type="component" value="Chromosome"/>
</dbReference>
<dbReference type="InterPro" id="IPR036034">
    <property type="entry name" value="PDZ_sf"/>
</dbReference>
<sequence length="445" mass="47048">MDIIGLIPSFGNLALTIVAFVAALSIIVAVHEYGHYIVGRWSGIHAEVFSLGFGPVIWSRVDKRGTRWQLAALPFGGYVKFLGDSNAASGKDGEAIAALSADEQRHTMHGAPLWARAATVAAGPMFNFALSILVFAGFYWVNGIATDLPVVGQVKDMPFAEQELLPGDRITAVDGTATPDLESFLRVSNALPPAPRTSYSVDRDAQALTVTGPYPFPPLVDSVQPMTAAADAGMQAGDYILALNGQPVQSFGQMREIVGASGGETVTLTVKRNGETFDLPLTPKRMDLPKAEGGFETRWLIGLSGGLFFVPETRSAGPMEGIWLGVQQVGYVASTSLSGLWHMITGAISSCNLQGPLGIAETSGAAASQGVVSFVWFIAMLSTAVGLMNLFPVPVLDGGHLVFHAWEAVTGKPPSDRALRLLMTGGLALLLTLMVFALSNDLFCP</sequence>